<dbReference type="Pfam" id="PF05065">
    <property type="entry name" value="Phage_capsid"/>
    <property type="match status" value="1"/>
</dbReference>
<dbReference type="STRING" id="1908205.BKG60_07255"/>
<dbReference type="EMBL" id="MLHV01000025">
    <property type="protein sequence ID" value="OHT93181.1"/>
    <property type="molecule type" value="Genomic_DNA"/>
</dbReference>
<protein>
    <submittedName>
        <fullName evidence="3">Major capsid protein</fullName>
    </submittedName>
</protein>
<dbReference type="OrthoDB" id="3726891at2"/>
<feature type="domain" description="Phage capsid-like C-terminal" evidence="2">
    <location>
        <begin position="53"/>
        <end position="273"/>
    </location>
</feature>
<accession>A0A1Q9WFD4</accession>
<dbReference type="Gene3D" id="3.30.2320.10">
    <property type="entry name" value="hypothetical protein PF0899 domain"/>
    <property type="match status" value="1"/>
</dbReference>
<dbReference type="InterPro" id="IPR054612">
    <property type="entry name" value="Phage_capsid-like_C"/>
</dbReference>
<evidence type="ECO:0000259" key="2">
    <source>
        <dbReference type="Pfam" id="PF05065"/>
    </source>
</evidence>
<dbReference type="InterPro" id="IPR024455">
    <property type="entry name" value="Phage_capsid"/>
</dbReference>
<evidence type="ECO:0000256" key="1">
    <source>
        <dbReference type="ARBA" id="ARBA00004328"/>
    </source>
</evidence>
<accession>A0A1S1JWE6</accession>
<dbReference type="Proteomes" id="UP000179636">
    <property type="component" value="Unassembled WGS sequence"/>
</dbReference>
<evidence type="ECO:0000313" key="3">
    <source>
        <dbReference type="EMBL" id="OHT93181.1"/>
    </source>
</evidence>
<sequence>MAITTSDAAYPWRPDTTFFPAADVVPDALILQASTIGGEVLGDAPSLRVAYVNDDDATFTAEGQAPADSDPDLSEVVVYTAKIQQNVELSNEQFQQEQTADQLSASVSRAIIKRADQAFIAQTAPTLPAVAPPAGLLNITGIESGTTITDDLDALVDLVAQLESNGSMPTHIIVDPLGWGQLRKLKTATDSNASLLGAGTTDATRLLLDLPVLVNRYATPYSGLVVDSSAVVSAVGTVNIATSEHAAFRADSTVIRATWRIGWNVVRPERIGKFTITEPGS</sequence>
<keyword evidence="4" id="KW-1185">Reference proteome</keyword>
<gene>
    <name evidence="3" type="ORF">BKG61_22465</name>
</gene>
<organism evidence="3 4">
    <name type="scientific">Mycobacterium syngnathidarum</name>
    <dbReference type="NCBI Taxonomy" id="1908205"/>
    <lineage>
        <taxon>Bacteria</taxon>
        <taxon>Bacillati</taxon>
        <taxon>Actinomycetota</taxon>
        <taxon>Actinomycetes</taxon>
        <taxon>Mycobacteriales</taxon>
        <taxon>Mycobacteriaceae</taxon>
        <taxon>Mycobacterium</taxon>
    </lineage>
</organism>
<dbReference type="Gene3D" id="3.30.2400.10">
    <property type="entry name" value="Major capsid protein gp5"/>
    <property type="match status" value="1"/>
</dbReference>
<dbReference type="SUPFAM" id="SSF56563">
    <property type="entry name" value="Major capsid protein gp5"/>
    <property type="match status" value="1"/>
</dbReference>
<proteinExistence type="predicted"/>
<reference evidence="3 4" key="1">
    <citation type="submission" date="2016-10" db="EMBL/GenBank/DDBJ databases">
        <title>Evaluation of Human, Animal and Environmental Mycobacterium chelonae Isolates by Core Genome Phylogenomic Analysis, Targeted Gene Comparison, and Anti-microbial Susceptibility Patterns: A Tale of Mistaken Identities.</title>
        <authorList>
            <person name="Fogelson S.B."/>
            <person name="Camus A.C."/>
            <person name="Lorenz W."/>
            <person name="Vasireddy R."/>
            <person name="Vasireddy S."/>
            <person name="Smith T."/>
            <person name="Brown-Elliott B.A."/>
            <person name="Wallace R.J.Jr."/>
            <person name="Hasan N.A."/>
            <person name="Reischl U."/>
            <person name="Sanchez S."/>
        </authorList>
    </citation>
    <scope>NUCLEOTIDE SEQUENCE [LARGE SCALE GENOMIC DNA]</scope>
    <source>
        <strain evidence="3 4">24999</strain>
    </source>
</reference>
<dbReference type="AlphaFoldDB" id="A0A1Q9WFD4"/>
<evidence type="ECO:0000313" key="4">
    <source>
        <dbReference type="Proteomes" id="UP000179636"/>
    </source>
</evidence>
<comment type="subcellular location">
    <subcellularLocation>
        <location evidence="1">Virion</location>
    </subcellularLocation>
</comment>
<dbReference type="NCBIfam" id="TIGR01554">
    <property type="entry name" value="major_cap_HK97"/>
    <property type="match status" value="1"/>
</dbReference>
<dbReference type="RefSeq" id="WP_070946328.1">
    <property type="nucleotide sequence ID" value="NZ_MLCL01000024.1"/>
</dbReference>
<comment type="caution">
    <text evidence="3">The sequence shown here is derived from an EMBL/GenBank/DDBJ whole genome shotgun (WGS) entry which is preliminary data.</text>
</comment>
<name>A0A1Q9WFD4_9MYCO</name>